<dbReference type="PROSITE" id="PS50011">
    <property type="entry name" value="PROTEIN_KINASE_DOM"/>
    <property type="match status" value="1"/>
</dbReference>
<evidence type="ECO:0000256" key="1">
    <source>
        <dbReference type="SAM" id="MobiDB-lite"/>
    </source>
</evidence>
<dbReference type="SUPFAM" id="SSF56112">
    <property type="entry name" value="Protein kinase-like (PK-like)"/>
    <property type="match status" value="1"/>
</dbReference>
<keyword evidence="4" id="KW-1185">Reference proteome</keyword>
<evidence type="ECO:0000259" key="2">
    <source>
        <dbReference type="PROSITE" id="PS50011"/>
    </source>
</evidence>
<organism evidence="3 4">
    <name type="scientific">Mycena metata</name>
    <dbReference type="NCBI Taxonomy" id="1033252"/>
    <lineage>
        <taxon>Eukaryota</taxon>
        <taxon>Fungi</taxon>
        <taxon>Dikarya</taxon>
        <taxon>Basidiomycota</taxon>
        <taxon>Agaricomycotina</taxon>
        <taxon>Agaricomycetes</taxon>
        <taxon>Agaricomycetidae</taxon>
        <taxon>Agaricales</taxon>
        <taxon>Marasmiineae</taxon>
        <taxon>Mycenaceae</taxon>
        <taxon>Mycena</taxon>
    </lineage>
</organism>
<dbReference type="Gene3D" id="1.10.510.10">
    <property type="entry name" value="Transferase(Phosphotransferase) domain 1"/>
    <property type="match status" value="1"/>
</dbReference>
<protein>
    <recommendedName>
        <fullName evidence="2">Protein kinase domain-containing protein</fullName>
    </recommendedName>
</protein>
<proteinExistence type="predicted"/>
<evidence type="ECO:0000313" key="3">
    <source>
        <dbReference type="EMBL" id="KAJ7737950.1"/>
    </source>
</evidence>
<feature type="region of interest" description="Disordered" evidence="1">
    <location>
        <begin position="1"/>
        <end position="47"/>
    </location>
</feature>
<feature type="region of interest" description="Disordered" evidence="1">
    <location>
        <begin position="110"/>
        <end position="153"/>
    </location>
</feature>
<accession>A0AAD7I9C7</accession>
<reference evidence="3" key="1">
    <citation type="submission" date="2023-03" db="EMBL/GenBank/DDBJ databases">
        <title>Massive genome expansion in bonnet fungi (Mycena s.s.) driven by repeated elements and novel gene families across ecological guilds.</title>
        <authorList>
            <consortium name="Lawrence Berkeley National Laboratory"/>
            <person name="Harder C.B."/>
            <person name="Miyauchi S."/>
            <person name="Viragh M."/>
            <person name="Kuo A."/>
            <person name="Thoen E."/>
            <person name="Andreopoulos B."/>
            <person name="Lu D."/>
            <person name="Skrede I."/>
            <person name="Drula E."/>
            <person name="Henrissat B."/>
            <person name="Morin E."/>
            <person name="Kohler A."/>
            <person name="Barry K."/>
            <person name="LaButti K."/>
            <person name="Morin E."/>
            <person name="Salamov A."/>
            <person name="Lipzen A."/>
            <person name="Mereny Z."/>
            <person name="Hegedus B."/>
            <person name="Baldrian P."/>
            <person name="Stursova M."/>
            <person name="Weitz H."/>
            <person name="Taylor A."/>
            <person name="Grigoriev I.V."/>
            <person name="Nagy L.G."/>
            <person name="Martin F."/>
            <person name="Kauserud H."/>
        </authorList>
    </citation>
    <scope>NUCLEOTIDE SEQUENCE</scope>
    <source>
        <strain evidence="3">CBHHK182m</strain>
    </source>
</reference>
<name>A0AAD7I9C7_9AGAR</name>
<evidence type="ECO:0000313" key="4">
    <source>
        <dbReference type="Proteomes" id="UP001215598"/>
    </source>
</evidence>
<feature type="compositionally biased region" description="Low complexity" evidence="1">
    <location>
        <begin position="110"/>
        <end position="126"/>
    </location>
</feature>
<dbReference type="InterPro" id="IPR000719">
    <property type="entry name" value="Prot_kinase_dom"/>
</dbReference>
<dbReference type="InterPro" id="IPR011009">
    <property type="entry name" value="Kinase-like_dom_sf"/>
</dbReference>
<dbReference type="AlphaFoldDB" id="A0AAD7I9C7"/>
<feature type="domain" description="Protein kinase" evidence="2">
    <location>
        <begin position="155"/>
        <end position="321"/>
    </location>
</feature>
<dbReference type="EMBL" id="JARKIB010000114">
    <property type="protein sequence ID" value="KAJ7737950.1"/>
    <property type="molecule type" value="Genomic_DNA"/>
</dbReference>
<gene>
    <name evidence="3" type="ORF">B0H16DRAFT_100797</name>
</gene>
<comment type="caution">
    <text evidence="3">The sequence shown here is derived from an EMBL/GenBank/DDBJ whole genome shotgun (WGS) entry which is preliminary data.</text>
</comment>
<dbReference type="GO" id="GO:0005524">
    <property type="term" value="F:ATP binding"/>
    <property type="evidence" value="ECO:0007669"/>
    <property type="project" value="InterPro"/>
</dbReference>
<sequence length="321" mass="35338">MRPCPHSSLLPASSVTFERSHQHHPRPRRDQHLCQRHRHRHPERLLSPNPVPVVLPLVAPSHLGLPPLSPIASIVVATHSSKFSFPSTFQGPTSISREYLANRYRSLSPSTSIASSSAPSSVVSTPPSSPEPKSEHNLPNLEEGPTPRTTPSHLILEPTLFHSGHFATVYSGTFSLDNQPSSRIILKCYPTQYFPRHLQELDVYAALAPLAVIVPRLYTVLAPLDLTWAGLVLENAGTELGNSSQTWDEVDLTHDDRRRLYGALTELHSVGVVHGDLTPRNVVRRSRGALCLVDFGQSTLHHVCSGARCPELFALREALAL</sequence>
<dbReference type="GO" id="GO:0004672">
    <property type="term" value="F:protein kinase activity"/>
    <property type="evidence" value="ECO:0007669"/>
    <property type="project" value="InterPro"/>
</dbReference>
<dbReference type="Proteomes" id="UP001215598">
    <property type="component" value="Unassembled WGS sequence"/>
</dbReference>